<protein>
    <recommendedName>
        <fullName evidence="3">Actin-like protein N-terminal domain-containing protein</fullName>
    </recommendedName>
</protein>
<reference evidence="2" key="1">
    <citation type="journal article" date="2019" name="Int. J. Syst. Evol. Microbiol.">
        <title>The Global Catalogue of Microorganisms (GCM) 10K type strain sequencing project: providing services to taxonomists for standard genome sequencing and annotation.</title>
        <authorList>
            <consortium name="The Broad Institute Genomics Platform"/>
            <consortium name="The Broad Institute Genome Sequencing Center for Infectious Disease"/>
            <person name="Wu L."/>
            <person name="Ma J."/>
        </authorList>
    </citation>
    <scope>NUCLEOTIDE SEQUENCE [LARGE SCALE GENOMIC DNA]</scope>
    <source>
        <strain evidence="2">JCM 17664</strain>
    </source>
</reference>
<gene>
    <name evidence="1" type="ORF">GCM10023143_23440</name>
</gene>
<sequence>MNIYSLTLPSVFETSFGNTESSAKDLLNGLKIKKDNAWYMVGNLAKTGGTNPHHITNAAPGEEDYDIFFSAALVSVLEKIQQPLTITVGFPFSTYNVYKAEAEKLLGRRHLMIEYDTQTFNTGGGVKKGLFEIDNFEVIPELVASIIGLKKLLNEQAPSNFMVISLGFGTVEGGMATESGLIHRTCFSSHGLQYVVDNLNRELGKKYYLEMKNAHQLDDALMKGSIFINRKKIDLKTLRKELLEQYYREVITPLLRKYFTDQDFEQCEKIYLVGGGTFYPELTEAFMKAFAEAIPVEIAPQAEKLASIGYLYNSYKLSNRSAPRSLGIDIGNSTTIVSLFQENSSQPNAEESV</sequence>
<evidence type="ECO:0008006" key="3">
    <source>
        <dbReference type="Google" id="ProtNLM"/>
    </source>
</evidence>
<evidence type="ECO:0000313" key="2">
    <source>
        <dbReference type="Proteomes" id="UP001501207"/>
    </source>
</evidence>
<dbReference type="Gene3D" id="3.30.420.40">
    <property type="match status" value="2"/>
</dbReference>
<comment type="caution">
    <text evidence="1">The sequence shown here is derived from an EMBL/GenBank/DDBJ whole genome shotgun (WGS) entry which is preliminary data.</text>
</comment>
<dbReference type="RefSeq" id="WP_344979494.1">
    <property type="nucleotide sequence ID" value="NZ_BAABFN010000005.1"/>
</dbReference>
<dbReference type="SUPFAM" id="SSF53067">
    <property type="entry name" value="Actin-like ATPase domain"/>
    <property type="match status" value="2"/>
</dbReference>
<name>A0ABP8FXU7_9BACT</name>
<dbReference type="EMBL" id="BAABFN010000005">
    <property type="protein sequence ID" value="GAA4313277.1"/>
    <property type="molecule type" value="Genomic_DNA"/>
</dbReference>
<dbReference type="Proteomes" id="UP001501207">
    <property type="component" value="Unassembled WGS sequence"/>
</dbReference>
<evidence type="ECO:0000313" key="1">
    <source>
        <dbReference type="EMBL" id="GAA4313277.1"/>
    </source>
</evidence>
<proteinExistence type="predicted"/>
<accession>A0ABP8FXU7</accession>
<organism evidence="1 2">
    <name type="scientific">Compostibacter hankyongensis</name>
    <dbReference type="NCBI Taxonomy" id="1007089"/>
    <lineage>
        <taxon>Bacteria</taxon>
        <taxon>Pseudomonadati</taxon>
        <taxon>Bacteroidota</taxon>
        <taxon>Chitinophagia</taxon>
        <taxon>Chitinophagales</taxon>
        <taxon>Chitinophagaceae</taxon>
        <taxon>Compostibacter</taxon>
    </lineage>
</organism>
<keyword evidence="2" id="KW-1185">Reference proteome</keyword>
<dbReference type="InterPro" id="IPR043129">
    <property type="entry name" value="ATPase_NBD"/>
</dbReference>